<feature type="modified residue" description="4-aspartylphosphate" evidence="9">
    <location>
        <position position="729"/>
    </location>
</feature>
<evidence type="ECO:0000256" key="2">
    <source>
        <dbReference type="ARBA" id="ARBA00012438"/>
    </source>
</evidence>
<dbReference type="SMART" id="SM00086">
    <property type="entry name" value="PAC"/>
    <property type="match status" value="2"/>
</dbReference>
<evidence type="ECO:0000256" key="9">
    <source>
        <dbReference type="PROSITE-ProRule" id="PRU00169"/>
    </source>
</evidence>
<dbReference type="GO" id="GO:0000155">
    <property type="term" value="F:phosphorelay sensor kinase activity"/>
    <property type="evidence" value="ECO:0007669"/>
    <property type="project" value="InterPro"/>
</dbReference>
<evidence type="ECO:0000256" key="8">
    <source>
        <dbReference type="ARBA" id="ARBA00023012"/>
    </source>
</evidence>
<dbReference type="EC" id="2.7.13.3" evidence="2"/>
<keyword evidence="6 15" id="KW-0418">Kinase</keyword>
<dbReference type="SMART" id="SM00091">
    <property type="entry name" value="PAS"/>
    <property type="match status" value="2"/>
</dbReference>
<dbReference type="SUPFAM" id="SSF52172">
    <property type="entry name" value="CheY-like"/>
    <property type="match status" value="2"/>
</dbReference>
<feature type="domain" description="Response regulatory" evidence="12">
    <location>
        <begin position="681"/>
        <end position="790"/>
    </location>
</feature>
<dbReference type="InterPro" id="IPR001610">
    <property type="entry name" value="PAC"/>
</dbReference>
<dbReference type="Pfam" id="PF02518">
    <property type="entry name" value="HATPase_c"/>
    <property type="match status" value="1"/>
</dbReference>
<evidence type="ECO:0000313" key="16">
    <source>
        <dbReference type="Proteomes" id="UP000293172"/>
    </source>
</evidence>
<dbReference type="Proteomes" id="UP000293172">
    <property type="component" value="Unassembled WGS sequence"/>
</dbReference>
<feature type="domain" description="Histidine kinase" evidence="11">
    <location>
        <begin position="433"/>
        <end position="657"/>
    </location>
</feature>
<dbReference type="Gene3D" id="3.30.565.10">
    <property type="entry name" value="Histidine kinase-like ATPase, C-terminal domain"/>
    <property type="match status" value="1"/>
</dbReference>
<evidence type="ECO:0000313" key="15">
    <source>
        <dbReference type="EMBL" id="TBU89206.1"/>
    </source>
</evidence>
<dbReference type="Pfam" id="PF00512">
    <property type="entry name" value="HisKA"/>
    <property type="match status" value="1"/>
</dbReference>
<feature type="domain" description="PAC" evidence="14">
    <location>
        <begin position="217"/>
        <end position="268"/>
    </location>
</feature>
<dbReference type="SUPFAM" id="SSF47384">
    <property type="entry name" value="Homodimeric domain of signal transducing histidine kinase"/>
    <property type="match status" value="1"/>
</dbReference>
<feature type="domain" description="PAS" evidence="13">
    <location>
        <begin position="308"/>
        <end position="350"/>
    </location>
</feature>
<accession>A0A4Q9QX52</accession>
<dbReference type="CDD" id="cd00082">
    <property type="entry name" value="HisKA"/>
    <property type="match status" value="1"/>
</dbReference>
<dbReference type="InterPro" id="IPR001789">
    <property type="entry name" value="Sig_transdc_resp-reg_receiver"/>
</dbReference>
<dbReference type="InterPro" id="IPR005467">
    <property type="entry name" value="His_kinase_dom"/>
</dbReference>
<dbReference type="CDD" id="cd00156">
    <property type="entry name" value="REC"/>
    <property type="match status" value="1"/>
</dbReference>
<dbReference type="OrthoDB" id="9770473at2"/>
<gene>
    <name evidence="15" type="ORF">DNK44_17030</name>
</gene>
<evidence type="ECO:0000256" key="1">
    <source>
        <dbReference type="ARBA" id="ARBA00000085"/>
    </source>
</evidence>
<evidence type="ECO:0000256" key="5">
    <source>
        <dbReference type="ARBA" id="ARBA00022741"/>
    </source>
</evidence>
<dbReference type="SMART" id="SM00388">
    <property type="entry name" value="HisKA"/>
    <property type="match status" value="1"/>
</dbReference>
<keyword evidence="3 9" id="KW-0597">Phosphoprotein</keyword>
<dbReference type="InterPro" id="IPR035965">
    <property type="entry name" value="PAS-like_dom_sf"/>
</dbReference>
<comment type="caution">
    <text evidence="15">The sequence shown here is derived from an EMBL/GenBank/DDBJ whole genome shotgun (WGS) entry which is preliminary data.</text>
</comment>
<evidence type="ECO:0000259" key="11">
    <source>
        <dbReference type="PROSITE" id="PS50109"/>
    </source>
</evidence>
<dbReference type="Gene3D" id="3.40.50.2300">
    <property type="match status" value="2"/>
</dbReference>
<dbReference type="InterPro" id="IPR003661">
    <property type="entry name" value="HisK_dim/P_dom"/>
</dbReference>
<feature type="domain" description="Response regulatory" evidence="12">
    <location>
        <begin position="7"/>
        <end position="123"/>
    </location>
</feature>
<feature type="modified residue" description="4-aspartylphosphate" evidence="9">
    <location>
        <position position="58"/>
    </location>
</feature>
<dbReference type="PANTHER" id="PTHR43065">
    <property type="entry name" value="SENSOR HISTIDINE KINASE"/>
    <property type="match status" value="1"/>
</dbReference>
<reference evidence="15 16" key="1">
    <citation type="submission" date="2018-06" db="EMBL/GenBank/DDBJ databases">
        <title>Three novel Pseudomonas species isolated from symptomatic oak.</title>
        <authorList>
            <person name="Bueno-Gonzalez V."/>
            <person name="Brady C."/>
        </authorList>
    </citation>
    <scope>NUCLEOTIDE SEQUENCE [LARGE SCALE GENOMIC DNA]</scope>
    <source>
        <strain evidence="15 16">P6B</strain>
    </source>
</reference>
<name>A0A4Q9QX52_9GAMM</name>
<dbReference type="GO" id="GO:0005524">
    <property type="term" value="F:ATP binding"/>
    <property type="evidence" value="ECO:0007669"/>
    <property type="project" value="UniProtKB-KW"/>
</dbReference>
<dbReference type="SMART" id="SM00387">
    <property type="entry name" value="HATPase_c"/>
    <property type="match status" value="1"/>
</dbReference>
<dbReference type="Gene3D" id="2.10.70.100">
    <property type="match status" value="1"/>
</dbReference>
<evidence type="ECO:0000256" key="6">
    <source>
        <dbReference type="ARBA" id="ARBA00022777"/>
    </source>
</evidence>
<dbReference type="Pfam" id="PF08447">
    <property type="entry name" value="PAS_3"/>
    <property type="match status" value="2"/>
</dbReference>
<keyword evidence="7" id="KW-0067">ATP-binding</keyword>
<dbReference type="PANTHER" id="PTHR43065:SF46">
    <property type="entry name" value="C4-DICARBOXYLATE TRANSPORT SENSOR PROTEIN DCTB"/>
    <property type="match status" value="1"/>
</dbReference>
<protein>
    <recommendedName>
        <fullName evidence="2">histidine kinase</fullName>
        <ecNumber evidence="2">2.7.13.3</ecNumber>
    </recommendedName>
</protein>
<dbReference type="NCBIfam" id="TIGR00229">
    <property type="entry name" value="sensory_box"/>
    <property type="match status" value="2"/>
</dbReference>
<evidence type="ECO:0000256" key="10">
    <source>
        <dbReference type="SAM" id="Coils"/>
    </source>
</evidence>
<keyword evidence="10" id="KW-0175">Coiled coil</keyword>
<dbReference type="InterPro" id="IPR000014">
    <property type="entry name" value="PAS"/>
</dbReference>
<dbReference type="InterPro" id="IPR013655">
    <property type="entry name" value="PAS_fold_3"/>
</dbReference>
<dbReference type="CDD" id="cd00130">
    <property type="entry name" value="PAS"/>
    <property type="match status" value="2"/>
</dbReference>
<dbReference type="Pfam" id="PF00072">
    <property type="entry name" value="Response_reg"/>
    <property type="match status" value="2"/>
</dbReference>
<evidence type="ECO:0000256" key="3">
    <source>
        <dbReference type="ARBA" id="ARBA00022553"/>
    </source>
</evidence>
<dbReference type="SUPFAM" id="SSF55874">
    <property type="entry name" value="ATPase domain of HSP90 chaperone/DNA topoisomerase II/histidine kinase"/>
    <property type="match status" value="1"/>
</dbReference>
<dbReference type="InterPro" id="IPR036890">
    <property type="entry name" value="HATPase_C_sf"/>
</dbReference>
<dbReference type="AlphaFoldDB" id="A0A4Q9QX52"/>
<keyword evidence="4" id="KW-0808">Transferase</keyword>
<dbReference type="PRINTS" id="PR00344">
    <property type="entry name" value="BCTRLSENSOR"/>
</dbReference>
<comment type="catalytic activity">
    <reaction evidence="1">
        <text>ATP + protein L-histidine = ADP + protein N-phospho-L-histidine.</text>
        <dbReference type="EC" id="2.7.13.3"/>
    </reaction>
</comment>
<dbReference type="Gene3D" id="3.30.450.20">
    <property type="entry name" value="PAS domain"/>
    <property type="match status" value="2"/>
</dbReference>
<dbReference type="InterPro" id="IPR011006">
    <property type="entry name" value="CheY-like_superfamily"/>
</dbReference>
<dbReference type="InterPro" id="IPR000700">
    <property type="entry name" value="PAS-assoc_C"/>
</dbReference>
<dbReference type="SMART" id="SM00448">
    <property type="entry name" value="REC"/>
    <property type="match status" value="2"/>
</dbReference>
<evidence type="ECO:0000256" key="7">
    <source>
        <dbReference type="ARBA" id="ARBA00022840"/>
    </source>
</evidence>
<dbReference type="PROSITE" id="PS50110">
    <property type="entry name" value="RESPONSE_REGULATORY"/>
    <property type="match status" value="2"/>
</dbReference>
<dbReference type="PROSITE" id="PS50109">
    <property type="entry name" value="HIS_KIN"/>
    <property type="match status" value="1"/>
</dbReference>
<dbReference type="PROSITE" id="PS50112">
    <property type="entry name" value="PAS"/>
    <property type="match status" value="1"/>
</dbReference>
<proteinExistence type="predicted"/>
<dbReference type="EMBL" id="QJUL01000026">
    <property type="protein sequence ID" value="TBU89206.1"/>
    <property type="molecule type" value="Genomic_DNA"/>
</dbReference>
<dbReference type="InterPro" id="IPR036097">
    <property type="entry name" value="HisK_dim/P_sf"/>
</dbReference>
<organism evidence="15 16">
    <name type="scientific">Phytopseudomonas dryadis</name>
    <dbReference type="NCBI Taxonomy" id="2487520"/>
    <lineage>
        <taxon>Bacteria</taxon>
        <taxon>Pseudomonadati</taxon>
        <taxon>Pseudomonadota</taxon>
        <taxon>Gammaproteobacteria</taxon>
        <taxon>Pseudomonadales</taxon>
        <taxon>Pseudomonadaceae</taxon>
        <taxon>Phytopseudomonas</taxon>
    </lineage>
</organism>
<evidence type="ECO:0000259" key="13">
    <source>
        <dbReference type="PROSITE" id="PS50112"/>
    </source>
</evidence>
<evidence type="ECO:0000259" key="14">
    <source>
        <dbReference type="PROSITE" id="PS50113"/>
    </source>
</evidence>
<sequence>MPPKPLKILLIEDSPHDAELALLTLERSGLNVHATLVQHHQGADEALLNDSFDLILSDYLLPGSSGAQALQVARRLAPHTPFIFLSGMFGEEHAVEMMRLGAVDYVLKQNLAFLPKAVERAIAEVNERRERRRAEDALQEVEVRARLAIGAARMGMWDYVPASDTLIWDERCRALYELDADASVDMRLFLEHCHPDDRQALEQRVREALSLDTGNEFQAEYRLPQPSGRERWLSARGRAFFEDGRCTRFLGVLHDITEQKQANEALRRLNDMLGERVEKRTRERDRTWELSRDLLAVLRFDMLPTALNPAWEETLGWSRQQLSLGPLWELVHPDDQANTLGQVEQITSSNVSVRFVNRMRHANGEYHWLSWILVADDGLLYAAVRDITHERSVVDELAATNQRLREQIEERERVEATLQQMQRLEAVGQLTAGVAHDFNNLLTVILTSTSFLIRDLERGNLDKARGRLQNITDAGERGAKLTGQLLAFSRRQRLAPEAVNLGETVLGMLELLQSTLGGSVLIETATEPGLWHARVDPTQIELIILNLAINARDAMAVGGTLRLSTANEVVSLPPQRPEEPEPGDYVVLSVQDSGSGMSETVLAKAFEPFFTTKEIGKGSGLGLAQVFGFAKQSGGGASIHTEMGVGTTVKVFLPGLRNIVEPAGEFPHLPPPATEGGQQRHILLVDDDARVREVTALMLDALGYQVIEAESGSDALAKIDDSIDLLLADFAMPGMNGAELARAVRQRHPTLPVVFVTGYAELGGLDADEAFIVQKPYRGDELAEKLQHAFANSASLHETRKA</sequence>
<keyword evidence="8" id="KW-0902">Two-component regulatory system</keyword>
<dbReference type="InterPro" id="IPR003594">
    <property type="entry name" value="HATPase_dom"/>
</dbReference>
<dbReference type="SUPFAM" id="SSF55785">
    <property type="entry name" value="PYP-like sensor domain (PAS domain)"/>
    <property type="match status" value="2"/>
</dbReference>
<evidence type="ECO:0000256" key="4">
    <source>
        <dbReference type="ARBA" id="ARBA00022679"/>
    </source>
</evidence>
<evidence type="ECO:0000259" key="12">
    <source>
        <dbReference type="PROSITE" id="PS50110"/>
    </source>
</evidence>
<dbReference type="InterPro" id="IPR004358">
    <property type="entry name" value="Sig_transdc_His_kin-like_C"/>
</dbReference>
<feature type="coiled-coil region" evidence="10">
    <location>
        <begin position="394"/>
        <end position="424"/>
    </location>
</feature>
<keyword evidence="5" id="KW-0547">Nucleotide-binding</keyword>
<dbReference type="RefSeq" id="WP_131198560.1">
    <property type="nucleotide sequence ID" value="NZ_QJUL01000026.1"/>
</dbReference>
<dbReference type="Gene3D" id="1.10.287.130">
    <property type="match status" value="1"/>
</dbReference>
<dbReference type="PROSITE" id="PS50113">
    <property type="entry name" value="PAC"/>
    <property type="match status" value="1"/>
</dbReference>